<protein>
    <submittedName>
        <fullName evidence="1">Uncharacterized protein</fullName>
    </submittedName>
</protein>
<evidence type="ECO:0000313" key="2">
    <source>
        <dbReference type="Proteomes" id="UP000246316"/>
    </source>
</evidence>
<keyword evidence="2" id="KW-1185">Reference proteome</keyword>
<reference evidence="1" key="1">
    <citation type="submission" date="2018-03" db="EMBL/GenBank/DDBJ databases">
        <title>Phage therapy in agriculture - a green tech approach to combat plant pathogenic bacteria.</title>
        <authorList>
            <person name="Carstens A.B."/>
            <person name="Djurhuus A.M."/>
            <person name="Hansen L.H."/>
        </authorList>
    </citation>
    <scope>NUCLEOTIDE SEQUENCE [LARGE SCALE GENOMIC DNA]</scope>
</reference>
<dbReference type="Proteomes" id="UP000246316">
    <property type="component" value="Segment"/>
</dbReference>
<proteinExistence type="predicted"/>
<dbReference type="EMBL" id="MH059636">
    <property type="protein sequence ID" value="AWD90514.1"/>
    <property type="molecule type" value="Genomic_DNA"/>
</dbReference>
<name>A0A2S1GMB2_9CAUD</name>
<organism evidence="1 2">
    <name type="scientific">Erwinia phage Cronus</name>
    <dbReference type="NCBI Taxonomy" id="2163633"/>
    <lineage>
        <taxon>Viruses</taxon>
        <taxon>Duplodnaviria</taxon>
        <taxon>Heunggongvirae</taxon>
        <taxon>Uroviricota</taxon>
        <taxon>Caudoviricetes</taxon>
        <taxon>Pantevenvirales</taxon>
        <taxon>Straboviridae</taxon>
        <taxon>Tevenvirinae</taxon>
        <taxon>Risoevirus</taxon>
        <taxon>Risoevirus cronus</taxon>
        <taxon>Roskildevirus cronus</taxon>
    </lineage>
</organism>
<dbReference type="KEGG" id="vg:65112656"/>
<evidence type="ECO:0000313" key="1">
    <source>
        <dbReference type="EMBL" id="AWD90514.1"/>
    </source>
</evidence>
<dbReference type="RefSeq" id="YP_010095022.1">
    <property type="nucleotide sequence ID" value="NC_055743.1"/>
</dbReference>
<accession>A0A2S1GMB2</accession>
<dbReference type="GeneID" id="65112656"/>
<sequence>MTEEQIQWLRENLFLDVKFHGWNGGLDIEIRLGDEVFTSEHIASYELRDAAGVEAL</sequence>